<dbReference type="Proteomes" id="UP000814140">
    <property type="component" value="Unassembled WGS sequence"/>
</dbReference>
<accession>A0ACB8THC4</accession>
<comment type="caution">
    <text evidence="1">The sequence shown here is derived from an EMBL/GenBank/DDBJ whole genome shotgun (WGS) entry which is preliminary data.</text>
</comment>
<gene>
    <name evidence="1" type="ORF">BV25DRAFT_1911714</name>
</gene>
<evidence type="ECO:0000313" key="1">
    <source>
        <dbReference type="EMBL" id="KAI0067848.1"/>
    </source>
</evidence>
<protein>
    <submittedName>
        <fullName evidence="1">Uncharacterized protein</fullName>
    </submittedName>
</protein>
<evidence type="ECO:0000313" key="2">
    <source>
        <dbReference type="Proteomes" id="UP000814140"/>
    </source>
</evidence>
<dbReference type="EMBL" id="MU277189">
    <property type="protein sequence ID" value="KAI0067848.1"/>
    <property type="molecule type" value="Genomic_DNA"/>
</dbReference>
<reference evidence="1" key="1">
    <citation type="submission" date="2021-03" db="EMBL/GenBank/DDBJ databases">
        <authorList>
            <consortium name="DOE Joint Genome Institute"/>
            <person name="Ahrendt S."/>
            <person name="Looney B.P."/>
            <person name="Miyauchi S."/>
            <person name="Morin E."/>
            <person name="Drula E."/>
            <person name="Courty P.E."/>
            <person name="Chicoki N."/>
            <person name="Fauchery L."/>
            <person name="Kohler A."/>
            <person name="Kuo A."/>
            <person name="Labutti K."/>
            <person name="Pangilinan J."/>
            <person name="Lipzen A."/>
            <person name="Riley R."/>
            <person name="Andreopoulos W."/>
            <person name="He G."/>
            <person name="Johnson J."/>
            <person name="Barry K.W."/>
            <person name="Grigoriev I.V."/>
            <person name="Nagy L."/>
            <person name="Hibbett D."/>
            <person name="Henrissat B."/>
            <person name="Matheny P.B."/>
            <person name="Labbe J."/>
            <person name="Martin F."/>
        </authorList>
    </citation>
    <scope>NUCLEOTIDE SEQUENCE</scope>
    <source>
        <strain evidence="1">HHB10654</strain>
    </source>
</reference>
<organism evidence="1 2">
    <name type="scientific">Artomyces pyxidatus</name>
    <dbReference type="NCBI Taxonomy" id="48021"/>
    <lineage>
        <taxon>Eukaryota</taxon>
        <taxon>Fungi</taxon>
        <taxon>Dikarya</taxon>
        <taxon>Basidiomycota</taxon>
        <taxon>Agaricomycotina</taxon>
        <taxon>Agaricomycetes</taxon>
        <taxon>Russulales</taxon>
        <taxon>Auriscalpiaceae</taxon>
        <taxon>Artomyces</taxon>
    </lineage>
</organism>
<name>A0ACB8THC4_9AGAM</name>
<proteinExistence type="predicted"/>
<keyword evidence="2" id="KW-1185">Reference proteome</keyword>
<reference evidence="1" key="2">
    <citation type="journal article" date="2022" name="New Phytol.">
        <title>Evolutionary transition to the ectomycorrhizal habit in the genomes of a hyperdiverse lineage of mushroom-forming fungi.</title>
        <authorList>
            <person name="Looney B."/>
            <person name="Miyauchi S."/>
            <person name="Morin E."/>
            <person name="Drula E."/>
            <person name="Courty P.E."/>
            <person name="Kohler A."/>
            <person name="Kuo A."/>
            <person name="LaButti K."/>
            <person name="Pangilinan J."/>
            <person name="Lipzen A."/>
            <person name="Riley R."/>
            <person name="Andreopoulos W."/>
            <person name="He G."/>
            <person name="Johnson J."/>
            <person name="Nolan M."/>
            <person name="Tritt A."/>
            <person name="Barry K.W."/>
            <person name="Grigoriev I.V."/>
            <person name="Nagy L.G."/>
            <person name="Hibbett D."/>
            <person name="Henrissat B."/>
            <person name="Matheny P.B."/>
            <person name="Labbe J."/>
            <person name="Martin F.M."/>
        </authorList>
    </citation>
    <scope>NUCLEOTIDE SEQUENCE</scope>
    <source>
        <strain evidence="1">HHB10654</strain>
    </source>
</reference>
<sequence>MSSSQPSSPASSFDPSSSIALSDNSTFSNMSSSLFVNLTELASGGFPATELIKYLIEAIGHDVVAFRRNTQISYRLVDRVRDICNEINALIKKVDEEDSWESYEKFSAAIDPLEELLFALTAISEDETGRYLASVDSVEEAISTTENWEANRQELRTVLMSLHTGETFRDLFPGSNPEEEEEEVVEAGKHDDTTLFAEIQENIIGHTLVETARGSVPSLIRDIHSRLSNLQTMLEGSVGDGIVVMTIKAAMLVHGVMEISENPEADEEWMYHLKSEPVWQAADALLMHLYDVHEDDSASVTAIYEEYEGFLRVLRNIPGVELPESYTQLMKYAGKIRRPYFAQALALVSLCRLLARQFEETANRIAKNVYPLEDAFDETITALKAGIAAVSEIRTFDDNALETNDARVAFDAAKERIKECFAHFGLESMWADNEAQLTAALEKDRTRMNQVNEKFATRPPRNASDSSGLIQVNIKVCEQSPTGRLVLETSLGVEPITRLRAVRWSAAKALETDDFARALRQSEFQRMGANQAFAACRLNDAIGDISQGQTCDLTLVLT</sequence>